<dbReference type="EMBL" id="PTJO01000004">
    <property type="protein sequence ID" value="RNE48861.1"/>
    <property type="molecule type" value="Genomic_DNA"/>
</dbReference>
<proteinExistence type="predicted"/>
<sequence>MQLEGPVKKRLTLRLDSEQWNVVSEVAKRVNLTPAEVMRGAIHTLSDRLPRGWSERINDPPESFQNDVRRLWKEINQIGVNINQLTRLAHRSNDAELKEIMSQTEAALRGLRREVTAVVNHHC</sequence>
<evidence type="ECO:0000313" key="2">
    <source>
        <dbReference type="EMBL" id="RNE48861.1"/>
    </source>
</evidence>
<evidence type="ECO:0000259" key="1">
    <source>
        <dbReference type="Pfam" id="PF05713"/>
    </source>
</evidence>
<feature type="domain" description="Bacterial mobilisation" evidence="1">
    <location>
        <begin position="74"/>
        <end position="106"/>
    </location>
</feature>
<gene>
    <name evidence="2" type="ORF">C5L39_06085</name>
</gene>
<dbReference type="Proteomes" id="UP000266975">
    <property type="component" value="Unassembled WGS sequence"/>
</dbReference>
<reference evidence="2 3" key="1">
    <citation type="submission" date="2018-02" db="EMBL/GenBank/DDBJ databases">
        <title>Corynebacterium alimpuense sp. nov., a marine obligate actinomycete isolated from sediments of Valparaiso bay, Chile.</title>
        <authorList>
            <person name="Claverias F."/>
            <person name="Gonzales-Siles L."/>
            <person name="Salva-Serra F."/>
            <person name="Inganaes E."/>
            <person name="Molin K."/>
            <person name="Cumsille A."/>
            <person name="Undabarrena A."/>
            <person name="Couve E."/>
            <person name="Moore E.R.B."/>
            <person name="Gomila M."/>
            <person name="Camara B."/>
        </authorList>
    </citation>
    <scope>NUCLEOTIDE SEQUENCE [LARGE SCALE GENOMIC DNA]</scope>
    <source>
        <strain evidence="2 3">CCUG 69366</strain>
    </source>
</reference>
<evidence type="ECO:0000313" key="3">
    <source>
        <dbReference type="Proteomes" id="UP000266975"/>
    </source>
</evidence>
<dbReference type="AlphaFoldDB" id="A0A3M8K6L7"/>
<protein>
    <recommendedName>
        <fullName evidence="1">Bacterial mobilisation domain-containing protein</fullName>
    </recommendedName>
</protein>
<dbReference type="InterPro" id="IPR008687">
    <property type="entry name" value="MobC"/>
</dbReference>
<dbReference type="Pfam" id="PF05713">
    <property type="entry name" value="MobC"/>
    <property type="match status" value="1"/>
</dbReference>
<comment type="caution">
    <text evidence="2">The sequence shown here is derived from an EMBL/GenBank/DDBJ whole genome shotgun (WGS) entry which is preliminary data.</text>
</comment>
<organism evidence="2 3">
    <name type="scientific">Corynebacterium alimapuense</name>
    <dbReference type="NCBI Taxonomy" id="1576874"/>
    <lineage>
        <taxon>Bacteria</taxon>
        <taxon>Bacillati</taxon>
        <taxon>Actinomycetota</taxon>
        <taxon>Actinomycetes</taxon>
        <taxon>Mycobacteriales</taxon>
        <taxon>Corynebacteriaceae</taxon>
        <taxon>Corynebacterium</taxon>
    </lineage>
</organism>
<dbReference type="OrthoDB" id="3636113at2"/>
<keyword evidence="3" id="KW-1185">Reference proteome</keyword>
<name>A0A3M8K6L7_9CORY</name>
<accession>A0A3M8K6L7</accession>